<dbReference type="AlphaFoldDB" id="A0A2V2NCJ6"/>
<gene>
    <name evidence="5" type="ORF">DLD82_00465</name>
</gene>
<evidence type="ECO:0000256" key="2">
    <source>
        <dbReference type="ARBA" id="ARBA00023125"/>
    </source>
</evidence>
<dbReference type="InterPro" id="IPR011991">
    <property type="entry name" value="ArsR-like_HTH"/>
</dbReference>
<dbReference type="SMART" id="SM00418">
    <property type="entry name" value="HTH_ARSR"/>
    <property type="match status" value="1"/>
</dbReference>
<dbReference type="InterPro" id="IPR036388">
    <property type="entry name" value="WH-like_DNA-bd_sf"/>
</dbReference>
<keyword evidence="1" id="KW-0805">Transcription regulation</keyword>
<dbReference type="Gene3D" id="1.10.10.10">
    <property type="entry name" value="Winged helix-like DNA-binding domain superfamily/Winged helix DNA-binding domain"/>
    <property type="match status" value="1"/>
</dbReference>
<dbReference type="InterPro" id="IPR036390">
    <property type="entry name" value="WH_DNA-bd_sf"/>
</dbReference>
<protein>
    <submittedName>
        <fullName evidence="5">ArsR family transcriptional regulator</fullName>
    </submittedName>
</protein>
<evidence type="ECO:0000313" key="6">
    <source>
        <dbReference type="Proteomes" id="UP000245934"/>
    </source>
</evidence>
<evidence type="ECO:0000256" key="1">
    <source>
        <dbReference type="ARBA" id="ARBA00023015"/>
    </source>
</evidence>
<organism evidence="5 6">
    <name type="scientific">Methanospirillum stamsii</name>
    <dbReference type="NCBI Taxonomy" id="1277351"/>
    <lineage>
        <taxon>Archaea</taxon>
        <taxon>Methanobacteriati</taxon>
        <taxon>Methanobacteriota</taxon>
        <taxon>Stenosarchaea group</taxon>
        <taxon>Methanomicrobia</taxon>
        <taxon>Methanomicrobiales</taxon>
        <taxon>Methanospirillaceae</taxon>
        <taxon>Methanospirillum</taxon>
    </lineage>
</organism>
<dbReference type="SUPFAM" id="SSF46785">
    <property type="entry name" value="Winged helix' DNA-binding domain"/>
    <property type="match status" value="1"/>
</dbReference>
<keyword evidence="3" id="KW-0804">Transcription</keyword>
<dbReference type="SUPFAM" id="SSF52218">
    <property type="entry name" value="Flavoproteins"/>
    <property type="match status" value="1"/>
</dbReference>
<dbReference type="GO" id="GO:0003700">
    <property type="term" value="F:DNA-binding transcription factor activity"/>
    <property type="evidence" value="ECO:0007669"/>
    <property type="project" value="InterPro"/>
</dbReference>
<dbReference type="PANTHER" id="PTHR33154:SF18">
    <property type="entry name" value="ARSENICAL RESISTANCE OPERON REPRESSOR"/>
    <property type="match status" value="1"/>
</dbReference>
<reference evidence="5 6" key="1">
    <citation type="submission" date="2018-05" db="EMBL/GenBank/DDBJ databases">
        <title>Draft genome of Methanospirillum stamsii Pt1.</title>
        <authorList>
            <person name="Dueholm M.S."/>
            <person name="Nielsen P.H."/>
            <person name="Bakmann L.F."/>
            <person name="Otzen D.E."/>
        </authorList>
    </citation>
    <scope>NUCLEOTIDE SEQUENCE [LARGE SCALE GENOMIC DNA]</scope>
    <source>
        <strain evidence="5 6">Pt1</strain>
    </source>
</reference>
<evidence type="ECO:0000256" key="3">
    <source>
        <dbReference type="ARBA" id="ARBA00023163"/>
    </source>
</evidence>
<dbReference type="GeneID" id="97610343"/>
<keyword evidence="2" id="KW-0238">DNA-binding</keyword>
<name>A0A2V2NCJ6_9EURY</name>
<dbReference type="InterPro" id="IPR001845">
    <property type="entry name" value="HTH_ArsR_DNA-bd_dom"/>
</dbReference>
<dbReference type="RefSeq" id="WP_109939134.1">
    <property type="nucleotide sequence ID" value="NZ_CP176366.1"/>
</dbReference>
<dbReference type="PANTHER" id="PTHR33154">
    <property type="entry name" value="TRANSCRIPTIONAL REGULATOR, ARSR FAMILY"/>
    <property type="match status" value="1"/>
</dbReference>
<feature type="domain" description="HTH arsR-type" evidence="4">
    <location>
        <begin position="12"/>
        <end position="109"/>
    </location>
</feature>
<dbReference type="Proteomes" id="UP000245934">
    <property type="component" value="Unassembled WGS sequence"/>
</dbReference>
<keyword evidence="6" id="KW-1185">Reference proteome</keyword>
<dbReference type="PRINTS" id="PR00778">
    <property type="entry name" value="HTHARSR"/>
</dbReference>
<dbReference type="InterPro" id="IPR029039">
    <property type="entry name" value="Flavoprotein-like_sf"/>
</dbReference>
<evidence type="ECO:0000313" key="5">
    <source>
        <dbReference type="EMBL" id="PWR76315.1"/>
    </source>
</evidence>
<proteinExistence type="predicted"/>
<dbReference type="GO" id="GO:0003677">
    <property type="term" value="F:DNA binding"/>
    <property type="evidence" value="ECO:0007669"/>
    <property type="project" value="UniProtKB-KW"/>
</dbReference>
<sequence length="285" mass="31853">MTELPYPESCPDECRVAKKMAPVFKALGDYNRLCIVYLLAMDETGRLGVGDLARELGISQPAVSQHLKILKNEGIVESERIGFHVFFSFNRSRLAEIDGLFHDMQSLVQSRCDKQIILEKKIENPLNIVFICFSYTGTTKALMEGFHAVCGGDFVLVKTKKKYGTFTAYTTGCISSRKEEPDPVTPESIDVSDYDLLVLGVPVWAWKPAPASYSIISGLIGCEGKKVVICTTCCNNPGDCLPILRRSLEERGVTVVDEEVFLGKDAFDHEKRNEFVSRILDVYKF</sequence>
<dbReference type="CDD" id="cd00090">
    <property type="entry name" value="HTH_ARSR"/>
    <property type="match status" value="1"/>
</dbReference>
<dbReference type="InterPro" id="IPR051081">
    <property type="entry name" value="HTH_MetalResp_TranReg"/>
</dbReference>
<accession>A0A2V2NCJ6</accession>
<dbReference type="Gene3D" id="3.40.50.360">
    <property type="match status" value="1"/>
</dbReference>
<dbReference type="Pfam" id="PF01022">
    <property type="entry name" value="HTH_5"/>
    <property type="match status" value="1"/>
</dbReference>
<dbReference type="OrthoDB" id="73155at2157"/>
<evidence type="ECO:0000259" key="4">
    <source>
        <dbReference type="PROSITE" id="PS50987"/>
    </source>
</evidence>
<dbReference type="PROSITE" id="PS50987">
    <property type="entry name" value="HTH_ARSR_2"/>
    <property type="match status" value="1"/>
</dbReference>
<comment type="caution">
    <text evidence="5">The sequence shown here is derived from an EMBL/GenBank/DDBJ whole genome shotgun (WGS) entry which is preliminary data.</text>
</comment>
<dbReference type="EMBL" id="QGMZ01000001">
    <property type="protein sequence ID" value="PWR76315.1"/>
    <property type="molecule type" value="Genomic_DNA"/>
</dbReference>
<dbReference type="NCBIfam" id="NF033788">
    <property type="entry name" value="HTH_metalloreg"/>
    <property type="match status" value="1"/>
</dbReference>